<feature type="compositionally biased region" description="Basic and acidic residues" evidence="1">
    <location>
        <begin position="51"/>
        <end position="70"/>
    </location>
</feature>
<dbReference type="OrthoDB" id="77564at2759"/>
<evidence type="ECO:0000313" key="2">
    <source>
        <dbReference type="EMBL" id="VEL29060.1"/>
    </source>
</evidence>
<feature type="region of interest" description="Disordered" evidence="1">
    <location>
        <begin position="32"/>
        <end position="82"/>
    </location>
</feature>
<sequence>MSLFSFKALNVETKDYISPNKASHLRELQLKRSDSAHSPLSDSSYAQTTKCYKDDRSTNDKRDSAHKSSDDNLNLELSPVTHRDSIRPSAEFLEVKHGKEPYKPAIPLSPGIEDLIKPVKGKSWSREAEEVRITKLYHHLLRLTSKASTDDRNTIQLILENLLESYLWKKNDVG</sequence>
<protein>
    <submittedName>
        <fullName evidence="2">Uncharacterized protein</fullName>
    </submittedName>
</protein>
<proteinExistence type="predicted"/>
<dbReference type="AlphaFoldDB" id="A0A3S5BLI1"/>
<gene>
    <name evidence="2" type="ORF">PXEA_LOCUS22500</name>
</gene>
<dbReference type="Proteomes" id="UP000784294">
    <property type="component" value="Unassembled WGS sequence"/>
</dbReference>
<evidence type="ECO:0000313" key="3">
    <source>
        <dbReference type="Proteomes" id="UP000784294"/>
    </source>
</evidence>
<accession>A0A3S5BLI1</accession>
<evidence type="ECO:0000256" key="1">
    <source>
        <dbReference type="SAM" id="MobiDB-lite"/>
    </source>
</evidence>
<keyword evidence="3" id="KW-1185">Reference proteome</keyword>
<dbReference type="EMBL" id="CAAALY010099959">
    <property type="protein sequence ID" value="VEL29060.1"/>
    <property type="molecule type" value="Genomic_DNA"/>
</dbReference>
<comment type="caution">
    <text evidence="2">The sequence shown here is derived from an EMBL/GenBank/DDBJ whole genome shotgun (WGS) entry which is preliminary data.</text>
</comment>
<reference evidence="2" key="1">
    <citation type="submission" date="2018-11" db="EMBL/GenBank/DDBJ databases">
        <authorList>
            <consortium name="Pathogen Informatics"/>
        </authorList>
    </citation>
    <scope>NUCLEOTIDE SEQUENCE</scope>
</reference>
<organism evidence="2 3">
    <name type="scientific">Protopolystoma xenopodis</name>
    <dbReference type="NCBI Taxonomy" id="117903"/>
    <lineage>
        <taxon>Eukaryota</taxon>
        <taxon>Metazoa</taxon>
        <taxon>Spiralia</taxon>
        <taxon>Lophotrochozoa</taxon>
        <taxon>Platyhelminthes</taxon>
        <taxon>Monogenea</taxon>
        <taxon>Polyopisthocotylea</taxon>
        <taxon>Polystomatidea</taxon>
        <taxon>Polystomatidae</taxon>
        <taxon>Protopolystoma</taxon>
    </lineage>
</organism>
<name>A0A3S5BLI1_9PLAT</name>